<organism evidence="3 4">
    <name type="scientific">Haloplanus ruber</name>
    <dbReference type="NCBI Taxonomy" id="869892"/>
    <lineage>
        <taxon>Archaea</taxon>
        <taxon>Methanobacteriati</taxon>
        <taxon>Methanobacteriota</taxon>
        <taxon>Stenosarchaea group</taxon>
        <taxon>Halobacteria</taxon>
        <taxon>Halobacteriales</taxon>
        <taxon>Haloferacaceae</taxon>
        <taxon>Haloplanus</taxon>
    </lineage>
</organism>
<evidence type="ECO:0000256" key="1">
    <source>
        <dbReference type="SAM" id="MobiDB-lite"/>
    </source>
</evidence>
<gene>
    <name evidence="3" type="ORF">ACFSBJ_15475</name>
</gene>
<dbReference type="AlphaFoldDB" id="A0ABD6D2H3"/>
<evidence type="ECO:0000259" key="2">
    <source>
        <dbReference type="Pfam" id="PF24351"/>
    </source>
</evidence>
<dbReference type="Proteomes" id="UP001597075">
    <property type="component" value="Unassembled WGS sequence"/>
</dbReference>
<dbReference type="InterPro" id="IPR055933">
    <property type="entry name" value="DUF7511"/>
</dbReference>
<reference evidence="3 4" key="1">
    <citation type="journal article" date="2019" name="Int. J. Syst. Evol. Microbiol.">
        <title>The Global Catalogue of Microorganisms (GCM) 10K type strain sequencing project: providing services to taxonomists for standard genome sequencing and annotation.</title>
        <authorList>
            <consortium name="The Broad Institute Genomics Platform"/>
            <consortium name="The Broad Institute Genome Sequencing Center for Infectious Disease"/>
            <person name="Wu L."/>
            <person name="Ma J."/>
        </authorList>
    </citation>
    <scope>NUCLEOTIDE SEQUENCE [LARGE SCALE GENOMIC DNA]</scope>
    <source>
        <strain evidence="3 4">CGMCC 1.10594</strain>
    </source>
</reference>
<evidence type="ECO:0000313" key="3">
    <source>
        <dbReference type="EMBL" id="MFD1635131.1"/>
    </source>
</evidence>
<proteinExistence type="predicted"/>
<feature type="region of interest" description="Disordered" evidence="1">
    <location>
        <begin position="1"/>
        <end position="21"/>
    </location>
</feature>
<comment type="caution">
    <text evidence="3">The sequence shown here is derived from an EMBL/GenBank/DDBJ whole genome shotgun (WGS) entry which is preliminary data.</text>
</comment>
<evidence type="ECO:0000313" key="4">
    <source>
        <dbReference type="Proteomes" id="UP001597075"/>
    </source>
</evidence>
<protein>
    <recommendedName>
        <fullName evidence="2">DUF7511 domain-containing protein</fullName>
    </recommendedName>
</protein>
<feature type="domain" description="DUF7511" evidence="2">
    <location>
        <begin position="22"/>
        <end position="67"/>
    </location>
</feature>
<dbReference type="Pfam" id="PF24351">
    <property type="entry name" value="DUF7511"/>
    <property type="match status" value="1"/>
</dbReference>
<dbReference type="RefSeq" id="WP_256405353.1">
    <property type="nucleotide sequence ID" value="NZ_CP187151.1"/>
</dbReference>
<keyword evidence="4" id="KW-1185">Reference proteome</keyword>
<name>A0ABD6D2H3_9EURY</name>
<accession>A0ABD6D2H3</accession>
<dbReference type="EMBL" id="JBHUDL010000010">
    <property type="protein sequence ID" value="MFD1635131.1"/>
    <property type="molecule type" value="Genomic_DNA"/>
</dbReference>
<sequence>MSNTTGSDRATPEAETAASGRLRSIVVTYEGAADRRTLYPPDATEVERLTHWLTADADAFHHLDEMR</sequence>